<sequence length="76" mass="9194">MKNKNVNVNSYDRTHDITPEEVRRFERFKNYTDEQVNELIDTIKKYTRFIYNVVSKRKKFGKKIALHIDNQQTKSA</sequence>
<organism evidence="1 2">
    <name type="scientific">Flavipsychrobacter stenotrophus</name>
    <dbReference type="NCBI Taxonomy" id="2077091"/>
    <lineage>
        <taxon>Bacteria</taxon>
        <taxon>Pseudomonadati</taxon>
        <taxon>Bacteroidota</taxon>
        <taxon>Chitinophagia</taxon>
        <taxon>Chitinophagales</taxon>
        <taxon>Chitinophagaceae</taxon>
        <taxon>Flavipsychrobacter</taxon>
    </lineage>
</organism>
<dbReference type="AlphaFoldDB" id="A0A2S7SQ16"/>
<comment type="caution">
    <text evidence="1">The sequence shown here is derived from an EMBL/GenBank/DDBJ whole genome shotgun (WGS) entry which is preliminary data.</text>
</comment>
<dbReference type="EMBL" id="PPSL01000015">
    <property type="protein sequence ID" value="PQJ08731.1"/>
    <property type="molecule type" value="Genomic_DNA"/>
</dbReference>
<dbReference type="OrthoDB" id="713696at2"/>
<dbReference type="RefSeq" id="WP_105041495.1">
    <property type="nucleotide sequence ID" value="NZ_PPSL01000015.1"/>
</dbReference>
<evidence type="ECO:0000313" key="2">
    <source>
        <dbReference type="Proteomes" id="UP000239872"/>
    </source>
</evidence>
<accession>A0A2S7SQ16</accession>
<name>A0A2S7SQ16_9BACT</name>
<protein>
    <submittedName>
        <fullName evidence="1">Uncharacterized protein</fullName>
    </submittedName>
</protein>
<gene>
    <name evidence="1" type="ORF">CJD36_022655</name>
</gene>
<proteinExistence type="predicted"/>
<evidence type="ECO:0000313" key="1">
    <source>
        <dbReference type="EMBL" id="PQJ08731.1"/>
    </source>
</evidence>
<reference evidence="1 2" key="1">
    <citation type="submission" date="2018-01" db="EMBL/GenBank/DDBJ databases">
        <title>A novel member of the phylum Bacteroidetes isolated from glacier ice.</title>
        <authorList>
            <person name="Liu Q."/>
            <person name="Xin Y.-H."/>
        </authorList>
    </citation>
    <scope>NUCLEOTIDE SEQUENCE [LARGE SCALE GENOMIC DNA]</scope>
    <source>
        <strain evidence="1 2">RB1R16</strain>
    </source>
</reference>
<dbReference type="Proteomes" id="UP000239872">
    <property type="component" value="Unassembled WGS sequence"/>
</dbReference>
<keyword evidence="2" id="KW-1185">Reference proteome</keyword>